<dbReference type="EMBL" id="CP009285">
    <property type="protein sequence ID" value="AIQ56374.1"/>
    <property type="molecule type" value="Genomic_DNA"/>
</dbReference>
<gene>
    <name evidence="3" type="ORF">PBOR_05070</name>
</gene>
<feature type="signal peptide" evidence="2">
    <location>
        <begin position="1"/>
        <end position="25"/>
    </location>
</feature>
<evidence type="ECO:0000256" key="2">
    <source>
        <dbReference type="SAM" id="SignalP"/>
    </source>
</evidence>
<dbReference type="RefSeq" id="WP_042210721.1">
    <property type="nucleotide sequence ID" value="NZ_CP009285.1"/>
</dbReference>
<organism evidence="3 4">
    <name type="scientific">Paenibacillus borealis</name>
    <dbReference type="NCBI Taxonomy" id="160799"/>
    <lineage>
        <taxon>Bacteria</taxon>
        <taxon>Bacillati</taxon>
        <taxon>Bacillota</taxon>
        <taxon>Bacilli</taxon>
        <taxon>Bacillales</taxon>
        <taxon>Paenibacillaceae</taxon>
        <taxon>Paenibacillus</taxon>
    </lineage>
</organism>
<accession>A0A089MIK3</accession>
<evidence type="ECO:0008006" key="5">
    <source>
        <dbReference type="Google" id="ProtNLM"/>
    </source>
</evidence>
<keyword evidence="2" id="KW-0732">Signal</keyword>
<name>A0A089MIK3_PAEBO</name>
<dbReference type="Proteomes" id="UP000029518">
    <property type="component" value="Chromosome"/>
</dbReference>
<dbReference type="InterPro" id="IPR046720">
    <property type="entry name" value="DUF6612"/>
</dbReference>
<protein>
    <recommendedName>
        <fullName evidence="5">Lipoprotein</fullName>
    </recommendedName>
</protein>
<dbReference type="PROSITE" id="PS51257">
    <property type="entry name" value="PROKAR_LIPOPROTEIN"/>
    <property type="match status" value="1"/>
</dbReference>
<feature type="chain" id="PRO_5001847300" description="Lipoprotein" evidence="2">
    <location>
        <begin position="26"/>
        <end position="308"/>
    </location>
</feature>
<keyword evidence="4" id="KW-1185">Reference proteome</keyword>
<feature type="region of interest" description="Disordered" evidence="1">
    <location>
        <begin position="40"/>
        <end position="60"/>
    </location>
</feature>
<dbReference type="Pfam" id="PF20316">
    <property type="entry name" value="DUF6612"/>
    <property type="match status" value="1"/>
</dbReference>
<dbReference type="HOGENOM" id="CLU_070259_0_0_9"/>
<dbReference type="KEGG" id="pbd:PBOR_05070"/>
<dbReference type="Gene3D" id="2.50.20.20">
    <property type="match status" value="1"/>
</dbReference>
<evidence type="ECO:0000256" key="1">
    <source>
        <dbReference type="SAM" id="MobiDB-lite"/>
    </source>
</evidence>
<sequence>MRKWTALFMGVILSAALTACGNNDAAEPAANAAEAPAANAGTNATTAPEASASAAPAGQSSAGVPALEELLQKTAAAQSELKSFAMNSQIQQNMTVKQGETNQEQAIEMTVNAEYTKDPLEMHQEILMNLAGQGEQKIEQYVTGDGFFSLTNGQWVKMPAAMTDQLTATMQQSASPEKQLEQFNQIADQTKITEEGDNYLITAEVSGEEVKNLAKSYLNQSGSVDSQMTAMMEQMNIKSMTIAYTVDKKTYFPTSSDVNMVMDMSSGEQTVSMDMKMKSAISDHNKISEIKVPQEALDAQEAQMPATQ</sequence>
<dbReference type="OrthoDB" id="1957331at2"/>
<dbReference type="AlphaFoldDB" id="A0A089MIK3"/>
<evidence type="ECO:0000313" key="3">
    <source>
        <dbReference type="EMBL" id="AIQ56374.1"/>
    </source>
</evidence>
<evidence type="ECO:0000313" key="4">
    <source>
        <dbReference type="Proteomes" id="UP000029518"/>
    </source>
</evidence>
<proteinExistence type="predicted"/>
<reference evidence="3" key="1">
    <citation type="submission" date="2014-08" db="EMBL/GenBank/DDBJ databases">
        <title>Comparative genomics of the Paenibacillus odorifer group.</title>
        <authorList>
            <person name="den Bakker H.C."/>
            <person name="Tsai Y.-C.Y.-C."/>
            <person name="Martin N."/>
            <person name="Korlach J."/>
            <person name="Wiedmann M."/>
        </authorList>
    </citation>
    <scope>NUCLEOTIDE SEQUENCE [LARGE SCALE GENOMIC DNA]</scope>
    <source>
        <strain evidence="3">DSM 13188</strain>
    </source>
</reference>